<evidence type="ECO:0000313" key="2">
    <source>
        <dbReference type="EMBL" id="VDM47127.1"/>
    </source>
</evidence>
<evidence type="ECO:0000313" key="4">
    <source>
        <dbReference type="WBParaSite" id="TCNE_0001580701-mRNA-1"/>
    </source>
</evidence>
<dbReference type="WBParaSite" id="TCNE_0001580701-mRNA-1">
    <property type="protein sequence ID" value="TCNE_0001580701-mRNA-1"/>
    <property type="gene ID" value="TCNE_0001580701"/>
</dbReference>
<protein>
    <submittedName>
        <fullName evidence="2 4">Uncharacterized protein</fullName>
    </submittedName>
</protein>
<evidence type="ECO:0000313" key="3">
    <source>
        <dbReference type="Proteomes" id="UP000050794"/>
    </source>
</evidence>
<keyword evidence="3" id="KW-1185">Reference proteome</keyword>
<dbReference type="Proteomes" id="UP000050794">
    <property type="component" value="Unassembled WGS sequence"/>
</dbReference>
<reference evidence="2 3" key="2">
    <citation type="submission" date="2018-11" db="EMBL/GenBank/DDBJ databases">
        <authorList>
            <consortium name="Pathogen Informatics"/>
        </authorList>
    </citation>
    <scope>NUCLEOTIDE SEQUENCE [LARGE SCALE GENOMIC DNA]</scope>
</reference>
<dbReference type="AlphaFoldDB" id="A0A183V4Y6"/>
<evidence type="ECO:0000256" key="1">
    <source>
        <dbReference type="SAM" id="MobiDB-lite"/>
    </source>
</evidence>
<accession>A0A183V4Y6</accession>
<reference evidence="4" key="1">
    <citation type="submission" date="2016-06" db="UniProtKB">
        <authorList>
            <consortium name="WormBaseParasite"/>
        </authorList>
    </citation>
    <scope>IDENTIFICATION</scope>
</reference>
<organism evidence="3 4">
    <name type="scientific">Toxocara canis</name>
    <name type="common">Canine roundworm</name>
    <dbReference type="NCBI Taxonomy" id="6265"/>
    <lineage>
        <taxon>Eukaryota</taxon>
        <taxon>Metazoa</taxon>
        <taxon>Ecdysozoa</taxon>
        <taxon>Nematoda</taxon>
        <taxon>Chromadorea</taxon>
        <taxon>Rhabditida</taxon>
        <taxon>Spirurina</taxon>
        <taxon>Ascaridomorpha</taxon>
        <taxon>Ascaridoidea</taxon>
        <taxon>Toxocaridae</taxon>
        <taxon>Toxocara</taxon>
    </lineage>
</organism>
<proteinExistence type="predicted"/>
<feature type="compositionally biased region" description="Basic and acidic residues" evidence="1">
    <location>
        <begin position="1"/>
        <end position="16"/>
    </location>
</feature>
<name>A0A183V4Y6_TOXCA</name>
<gene>
    <name evidence="2" type="ORF">TCNE_LOCUS15806</name>
</gene>
<feature type="region of interest" description="Disordered" evidence="1">
    <location>
        <begin position="1"/>
        <end position="37"/>
    </location>
</feature>
<feature type="compositionally biased region" description="Basic and acidic residues" evidence="1">
    <location>
        <begin position="24"/>
        <end position="34"/>
    </location>
</feature>
<sequence length="84" mass="9330">MAKELRLQDETSEDTRSSMSVAESELRERQKRSEAGGSGWLTSKLKRAISVASNYDSGLCISGELDECGRFASNDHWSTADRDE</sequence>
<dbReference type="EMBL" id="UYWY01023106">
    <property type="protein sequence ID" value="VDM47127.1"/>
    <property type="molecule type" value="Genomic_DNA"/>
</dbReference>